<dbReference type="PANTHER" id="PTHR30461:SF2">
    <property type="entry name" value="SERINE RECOMBINASE PINE-RELATED"/>
    <property type="match status" value="1"/>
</dbReference>
<reference evidence="10" key="1">
    <citation type="submission" date="2018-08" db="EMBL/GenBank/DDBJ databases">
        <authorList>
            <person name="Liu Z.-W."/>
            <person name="Du Z.-J."/>
        </authorList>
    </citation>
    <scope>NUCLEOTIDE SEQUENCE [LARGE SCALE GENOMIC DNA]</scope>
    <source>
        <strain evidence="10">H4X</strain>
    </source>
</reference>
<evidence type="ECO:0000313" key="9">
    <source>
        <dbReference type="EMBL" id="RDV10375.1"/>
    </source>
</evidence>
<evidence type="ECO:0000259" key="8">
    <source>
        <dbReference type="PROSITE" id="PS51736"/>
    </source>
</evidence>
<dbReference type="AlphaFoldDB" id="A0A3D8KZ81"/>
<evidence type="ECO:0000313" key="10">
    <source>
        <dbReference type="Proteomes" id="UP000256708"/>
    </source>
</evidence>
<dbReference type="PROSITE" id="PS00397">
    <property type="entry name" value="RECOMBINASES_1"/>
    <property type="match status" value="1"/>
</dbReference>
<dbReference type="CDD" id="cd03768">
    <property type="entry name" value="SR_ResInv"/>
    <property type="match status" value="1"/>
</dbReference>
<name>A0A3D8KZ81_9BACT</name>
<dbReference type="Pfam" id="PF00239">
    <property type="entry name" value="Resolvase"/>
    <property type="match status" value="1"/>
</dbReference>
<comment type="similarity">
    <text evidence="1">Belongs to the site-specific recombinase resolvase family.</text>
</comment>
<dbReference type="PROSITE" id="PS00398">
    <property type="entry name" value="RECOMBINASES_2"/>
    <property type="match status" value="1"/>
</dbReference>
<dbReference type="SMART" id="SM00857">
    <property type="entry name" value="Resolvase"/>
    <property type="match status" value="1"/>
</dbReference>
<comment type="caution">
    <text evidence="9">The sequence shown here is derived from an EMBL/GenBank/DDBJ whole genome shotgun (WGS) entry which is preliminary data.</text>
</comment>
<dbReference type="EMBL" id="QRGR01000061">
    <property type="protein sequence ID" value="RDV10375.1"/>
    <property type="molecule type" value="Genomic_DNA"/>
</dbReference>
<dbReference type="Pfam" id="PF02796">
    <property type="entry name" value="HTH_7"/>
    <property type="match status" value="1"/>
</dbReference>
<dbReference type="InterPro" id="IPR006120">
    <property type="entry name" value="Resolvase_HTH_dom"/>
</dbReference>
<keyword evidence="3" id="KW-0230">DNA invertase</keyword>
<protein>
    <submittedName>
        <fullName evidence="9">Recombinase family protein</fullName>
    </submittedName>
</protein>
<evidence type="ECO:0000256" key="7">
    <source>
        <dbReference type="PROSITE-ProRule" id="PRU10137"/>
    </source>
</evidence>
<feature type="active site" description="O-(5'-phospho-DNA)-serine intermediate" evidence="6 7">
    <location>
        <position position="9"/>
    </location>
</feature>
<organism evidence="9 10">
    <name type="scientific">Pontibacter diazotrophicus</name>
    <dbReference type="NCBI Taxonomy" id="1400979"/>
    <lineage>
        <taxon>Bacteria</taxon>
        <taxon>Pseudomonadati</taxon>
        <taxon>Bacteroidota</taxon>
        <taxon>Cytophagia</taxon>
        <taxon>Cytophagales</taxon>
        <taxon>Hymenobacteraceae</taxon>
        <taxon>Pontibacter</taxon>
    </lineage>
</organism>
<evidence type="ECO:0000256" key="6">
    <source>
        <dbReference type="PIRSR" id="PIRSR606118-50"/>
    </source>
</evidence>
<dbReference type="InterPro" id="IPR050639">
    <property type="entry name" value="SSR_resolvase"/>
</dbReference>
<dbReference type="RefSeq" id="WP_115568601.1">
    <property type="nucleotide sequence ID" value="NZ_QRGR01000061.1"/>
</dbReference>
<evidence type="ECO:0000256" key="2">
    <source>
        <dbReference type="ARBA" id="ARBA00022908"/>
    </source>
</evidence>
<evidence type="ECO:0000256" key="5">
    <source>
        <dbReference type="ARBA" id="ARBA00023172"/>
    </source>
</evidence>
<dbReference type="InterPro" id="IPR006118">
    <property type="entry name" value="Recombinase_CS"/>
</dbReference>
<keyword evidence="2" id="KW-0229">DNA integration</keyword>
<sequence>MKIGYARVSTQDQKLERQLDALTRHGCGQIFREKKSGKSKERPELEKMISQLRSGDTVVVWKLDRLGRSLRDLIDLVSEFKERGVEFVSLQDGINTATPIGRFTFNIFASLAEFEREIIRERTKAGLDSAKSRGNKGGRPTGLSKAAMEKAKSARILFDSGTKSVEEIAKILGIGRATCYRYIGHITTTDENANVK</sequence>
<gene>
    <name evidence="9" type="ORF">DXT99_26425</name>
</gene>
<dbReference type="GO" id="GO:0015074">
    <property type="term" value="P:DNA integration"/>
    <property type="evidence" value="ECO:0007669"/>
    <property type="project" value="UniProtKB-KW"/>
</dbReference>
<accession>A0A3D8KZ81</accession>
<evidence type="ECO:0000256" key="3">
    <source>
        <dbReference type="ARBA" id="ARBA00023100"/>
    </source>
</evidence>
<dbReference type="InterPro" id="IPR006119">
    <property type="entry name" value="Resolv_N"/>
</dbReference>
<keyword evidence="4" id="KW-0238">DNA-binding</keyword>
<dbReference type="Proteomes" id="UP000256708">
    <property type="component" value="Unassembled WGS sequence"/>
</dbReference>
<feature type="domain" description="Resolvase/invertase-type recombinase catalytic" evidence="8">
    <location>
        <begin position="1"/>
        <end position="134"/>
    </location>
</feature>
<dbReference type="PROSITE" id="PS51736">
    <property type="entry name" value="RECOMBINASES_3"/>
    <property type="match status" value="1"/>
</dbReference>
<dbReference type="PANTHER" id="PTHR30461">
    <property type="entry name" value="DNA-INVERTASE FROM LAMBDOID PROPHAGE"/>
    <property type="match status" value="1"/>
</dbReference>
<dbReference type="OrthoDB" id="9797501at2"/>
<keyword evidence="5" id="KW-0233">DNA recombination</keyword>
<evidence type="ECO:0000256" key="1">
    <source>
        <dbReference type="ARBA" id="ARBA00009913"/>
    </source>
</evidence>
<dbReference type="InterPro" id="IPR036162">
    <property type="entry name" value="Resolvase-like_N_sf"/>
</dbReference>
<dbReference type="SUPFAM" id="SSF53041">
    <property type="entry name" value="Resolvase-like"/>
    <property type="match status" value="1"/>
</dbReference>
<dbReference type="GO" id="GO:0000150">
    <property type="term" value="F:DNA strand exchange activity"/>
    <property type="evidence" value="ECO:0007669"/>
    <property type="project" value="UniProtKB-KW"/>
</dbReference>
<evidence type="ECO:0000256" key="4">
    <source>
        <dbReference type="ARBA" id="ARBA00023125"/>
    </source>
</evidence>
<dbReference type="Gene3D" id="1.10.10.60">
    <property type="entry name" value="Homeodomain-like"/>
    <property type="match status" value="1"/>
</dbReference>
<dbReference type="GO" id="GO:0003677">
    <property type="term" value="F:DNA binding"/>
    <property type="evidence" value="ECO:0007669"/>
    <property type="project" value="UniProtKB-KW"/>
</dbReference>
<dbReference type="Gene3D" id="3.40.50.1390">
    <property type="entry name" value="Resolvase, N-terminal catalytic domain"/>
    <property type="match status" value="1"/>
</dbReference>
<dbReference type="FunFam" id="3.40.50.1390:FF:000001">
    <property type="entry name" value="DNA recombinase"/>
    <property type="match status" value="1"/>
</dbReference>
<keyword evidence="10" id="KW-1185">Reference proteome</keyword>
<proteinExistence type="inferred from homology"/>